<organism evidence="1">
    <name type="scientific">Nothobranchius pienaari</name>
    <dbReference type="NCBI Taxonomy" id="704102"/>
    <lineage>
        <taxon>Eukaryota</taxon>
        <taxon>Metazoa</taxon>
        <taxon>Chordata</taxon>
        <taxon>Craniata</taxon>
        <taxon>Vertebrata</taxon>
        <taxon>Euteleostomi</taxon>
        <taxon>Actinopterygii</taxon>
        <taxon>Neopterygii</taxon>
        <taxon>Teleostei</taxon>
        <taxon>Neoteleostei</taxon>
        <taxon>Acanthomorphata</taxon>
        <taxon>Ovalentaria</taxon>
        <taxon>Atherinomorphae</taxon>
        <taxon>Cyprinodontiformes</taxon>
        <taxon>Nothobranchiidae</taxon>
        <taxon>Nothobranchius</taxon>
    </lineage>
</organism>
<dbReference type="AlphaFoldDB" id="A0A1A8NSE3"/>
<dbReference type="EMBL" id="HAEG01004493">
    <property type="protein sequence ID" value="SBR71779.1"/>
    <property type="molecule type" value="Transcribed_RNA"/>
</dbReference>
<gene>
    <name evidence="1" type="primary">Nfu_g_1_012973</name>
</gene>
<reference evidence="1" key="1">
    <citation type="submission" date="2016-05" db="EMBL/GenBank/DDBJ databases">
        <authorList>
            <person name="Lavstsen T."/>
            <person name="Jespersen J.S."/>
        </authorList>
    </citation>
    <scope>NUCLEOTIDE SEQUENCE</scope>
    <source>
        <tissue evidence="1">Brain</tissue>
    </source>
</reference>
<evidence type="ECO:0000313" key="1">
    <source>
        <dbReference type="EMBL" id="SBR71779.1"/>
    </source>
</evidence>
<name>A0A1A8NSE3_9TELE</name>
<accession>A0A1A8NSE3</accession>
<sequence>AITVDTHLKINNTEIERVNEIKFLGVTIEKKLSWKPHIDSIKAKLSKSLAVLYKVKDFLDEKALYLLHCSLILPYFMYCVEVWGNTYETHLKPLFIIQKRAIRLVNKAACREHTHLLFTHLKALKLRELVTLRTAQFMYKVMYNLMPKQIQDLFQIRECFLRSQRV</sequence>
<proteinExistence type="predicted"/>
<reference evidence="1" key="2">
    <citation type="submission" date="2016-06" db="EMBL/GenBank/DDBJ databases">
        <title>The genome of a short-lived fish provides insights into sex chromosome evolution and the genetic control of aging.</title>
        <authorList>
            <person name="Reichwald K."/>
            <person name="Felder M."/>
            <person name="Petzold A."/>
            <person name="Koch P."/>
            <person name="Groth M."/>
            <person name="Platzer M."/>
        </authorList>
    </citation>
    <scope>NUCLEOTIDE SEQUENCE</scope>
    <source>
        <tissue evidence="1">Brain</tissue>
    </source>
</reference>
<evidence type="ECO:0008006" key="2">
    <source>
        <dbReference type="Google" id="ProtNLM"/>
    </source>
</evidence>
<protein>
    <recommendedName>
        <fullName evidence="2">Alkylated DNA repair protein AlkB homologue 8 N-terminal domain-containing protein</fullName>
    </recommendedName>
</protein>
<feature type="non-terminal residue" evidence="1">
    <location>
        <position position="166"/>
    </location>
</feature>
<feature type="non-terminal residue" evidence="1">
    <location>
        <position position="1"/>
    </location>
</feature>